<protein>
    <submittedName>
        <fullName evidence="1">Uncharacterized protein</fullName>
    </submittedName>
</protein>
<name>A0ABU8YN52_9CYAN</name>
<dbReference type="RefSeq" id="WP_340522147.1">
    <property type="nucleotide sequence ID" value="NZ_JBBLXS010000155.1"/>
</dbReference>
<comment type="caution">
    <text evidence="1">The sequence shown here is derived from an EMBL/GenBank/DDBJ whole genome shotgun (WGS) entry which is preliminary data.</text>
</comment>
<reference evidence="1 2" key="1">
    <citation type="journal article" date="2020" name="Harmful Algae">
        <title>Molecular and morphological characterization of a novel dihydroanatoxin-a producing Microcoleus species (cyanobacteria) from the Russian River, California, USA.</title>
        <authorList>
            <person name="Conklin K.Y."/>
            <person name="Stancheva R."/>
            <person name="Otten T.G."/>
            <person name="Fadness R."/>
            <person name="Boyer G.L."/>
            <person name="Read B."/>
            <person name="Zhang X."/>
            <person name="Sheath R.G."/>
        </authorList>
    </citation>
    <scope>NUCLEOTIDE SEQUENCE [LARGE SCALE GENOMIC DNA]</scope>
    <source>
        <strain evidence="1 2">PTRS2</strain>
    </source>
</reference>
<organism evidence="1 2">
    <name type="scientific">Microcoleus anatoxicus PTRS2</name>
    <dbReference type="NCBI Taxonomy" id="2705321"/>
    <lineage>
        <taxon>Bacteria</taxon>
        <taxon>Bacillati</taxon>
        <taxon>Cyanobacteriota</taxon>
        <taxon>Cyanophyceae</taxon>
        <taxon>Oscillatoriophycideae</taxon>
        <taxon>Oscillatoriales</taxon>
        <taxon>Microcoleaceae</taxon>
        <taxon>Microcoleus</taxon>
        <taxon>Microcoleus anatoxicus</taxon>
    </lineage>
</organism>
<dbReference type="EMBL" id="JBBLXS010000155">
    <property type="protein sequence ID" value="MEK0185844.1"/>
    <property type="molecule type" value="Genomic_DNA"/>
</dbReference>
<dbReference type="Proteomes" id="UP001384579">
    <property type="component" value="Unassembled WGS sequence"/>
</dbReference>
<proteinExistence type="predicted"/>
<sequence length="223" mass="25022">MTEKYEDYTETNTTVKKKMDESMEKVFLGYIDKITDKLVHGWVCNSKDFSETLLVEVYADSVKIGCTHANIYRGDLKHQGIGSGNYSFTYELPSDVAGKNICVKVSSYDFELPKSKGSLGTELLPTVTLDDFVTPLNKFPRKSLPHIINHYMPNGCPSVQYFCEPTIQEDESADIHLCGRLITAFRASTAQFASKTATSGMWKNIGDIFHGQIYKILEKGNSM</sequence>
<gene>
    <name evidence="1" type="ORF">WMG39_13455</name>
</gene>
<evidence type="ECO:0000313" key="2">
    <source>
        <dbReference type="Proteomes" id="UP001384579"/>
    </source>
</evidence>
<accession>A0ABU8YN52</accession>
<keyword evidence="2" id="KW-1185">Reference proteome</keyword>
<evidence type="ECO:0000313" key="1">
    <source>
        <dbReference type="EMBL" id="MEK0185844.1"/>
    </source>
</evidence>